<accession>A0A7G2EUS8</accession>
<dbReference type="Pfam" id="PF12937">
    <property type="entry name" value="F-box-like"/>
    <property type="match status" value="2"/>
</dbReference>
<feature type="domain" description="F-box" evidence="1">
    <location>
        <begin position="519"/>
        <end position="566"/>
    </location>
</feature>
<dbReference type="SUPFAM" id="SSF81383">
    <property type="entry name" value="F-box domain"/>
    <property type="match status" value="1"/>
</dbReference>
<dbReference type="PROSITE" id="PS50181">
    <property type="entry name" value="FBOX"/>
    <property type="match status" value="2"/>
</dbReference>
<dbReference type="Pfam" id="PF13516">
    <property type="entry name" value="LRR_6"/>
    <property type="match status" value="1"/>
</dbReference>
<dbReference type="InterPro" id="IPR032675">
    <property type="entry name" value="LRR_dom_sf"/>
</dbReference>
<reference evidence="2 3" key="1">
    <citation type="submission" date="2020-09" db="EMBL/GenBank/DDBJ databases">
        <authorList>
            <person name="Ashkenazy H."/>
        </authorList>
    </citation>
    <scope>NUCLEOTIDE SEQUENCE [LARGE SCALE GENOMIC DNA]</scope>
    <source>
        <strain evidence="3">cv. Cdm-0</strain>
    </source>
</reference>
<sequence length="790" mass="89606">MDSSSSSPMKYEDKPRNWAELLPELTASILHRLGVVEILENAQKVCRPWRRVCKDPSMWRKIDIVLILDPSILKRLGRMMCHAVALSQGGCVEINIEHFGTDSLLTYIADRSSNLRHLGLAKCDQITGMGLFTEAMKLPLLEDLELSYCLIKGKNLEAIGFACLHLKTLKLNCQGFKFPGFTYDHDALGIAKRMPELRCLQLFGNRVSDVGLNAIFDGCPHLEHLDLRQCFNINLVGDLEKRCMERIKDLRRPNDSTADYPYDTKMASFSSSSQYDPLPLKDGESRNWAELPPELTSSILLHLSTIEILRNAQIDVPSRRYLSEGGLVEINMVHFGNDSLYSYIAQRSSNLRCLRLAMCYPLTGNGFVSAVMKLSFLEELDISQGYTQLDLKAIGHSCPLLKAFKLNRPSFSRFVKYDDEPLAIAETMPELRHLELFGNGLTNLRLEAILNNCVHLVHLDLRRCFNINLLGDLEKRCSERIRDLRRPDDSTADSPFDASSDIYSAGEDDYDFYSDDSDLRNWAELPSKLTSSILLLLGAIEILQNAQKVCKPWHRVCKDPSMWRKIDIDNRNDRAAFKYDLESMCRHAVDRSHGGLIEIEIWYYGTNDLIMYIADRSSNLKSLGLVRCFPITDEGVAKAVSKVPLLEYLEVSYCLFSGESLRDIGRSCPNLKTLKLNRAPEIMFSNSGFDDNAKAIAESMPELRHLQLLGNGLTNKGLNAILDGCPHLEHLDLRQCFNINLVGDLKKRCFERIKDLRCPNDSDDDSDGDYNQGAVTTFGSQYNEADYHWY</sequence>
<dbReference type="PANTHER" id="PTHR38926">
    <property type="entry name" value="F-BOX DOMAIN CONTAINING PROTEIN, EXPRESSED"/>
    <property type="match status" value="1"/>
</dbReference>
<dbReference type="CDD" id="cd22164">
    <property type="entry name" value="F-box_AtSKIP19-like"/>
    <property type="match status" value="2"/>
</dbReference>
<gene>
    <name evidence="2" type="ORF">AT9943_LOCUS14765</name>
</gene>
<dbReference type="Gene3D" id="1.20.1280.50">
    <property type="match status" value="2"/>
</dbReference>
<organism evidence="2 3">
    <name type="scientific">Arabidopsis thaliana</name>
    <name type="common">Mouse-ear cress</name>
    <dbReference type="NCBI Taxonomy" id="3702"/>
    <lineage>
        <taxon>Eukaryota</taxon>
        <taxon>Viridiplantae</taxon>
        <taxon>Streptophyta</taxon>
        <taxon>Embryophyta</taxon>
        <taxon>Tracheophyta</taxon>
        <taxon>Spermatophyta</taxon>
        <taxon>Magnoliopsida</taxon>
        <taxon>eudicotyledons</taxon>
        <taxon>Gunneridae</taxon>
        <taxon>Pentapetalae</taxon>
        <taxon>rosids</taxon>
        <taxon>malvids</taxon>
        <taxon>Brassicales</taxon>
        <taxon>Brassicaceae</taxon>
        <taxon>Camelineae</taxon>
        <taxon>Arabidopsis</taxon>
    </lineage>
</organism>
<dbReference type="FunFam" id="3.80.10.10:FF:002117">
    <property type="entry name" value="Nodulin-like protein"/>
    <property type="match status" value="1"/>
</dbReference>
<evidence type="ECO:0000259" key="1">
    <source>
        <dbReference type="PROSITE" id="PS50181"/>
    </source>
</evidence>
<dbReference type="PANTHER" id="PTHR38926:SF29">
    <property type="entry name" value="F-BOX PROTEIN SKIP19-RELATED"/>
    <property type="match status" value="1"/>
</dbReference>
<dbReference type="AlphaFoldDB" id="A0A7G2EUS8"/>
<dbReference type="InterPro" id="IPR036047">
    <property type="entry name" value="F-box-like_dom_sf"/>
</dbReference>
<evidence type="ECO:0000313" key="3">
    <source>
        <dbReference type="Proteomes" id="UP000516314"/>
    </source>
</evidence>
<evidence type="ECO:0000313" key="2">
    <source>
        <dbReference type="EMBL" id="CAD5327044.1"/>
    </source>
</evidence>
<dbReference type="Gene3D" id="3.80.10.10">
    <property type="entry name" value="Ribonuclease Inhibitor"/>
    <property type="match status" value="3"/>
</dbReference>
<dbReference type="InterPro" id="IPR006553">
    <property type="entry name" value="Leu-rich_rpt_Cys-con_subtyp"/>
</dbReference>
<dbReference type="SUPFAM" id="SSF52047">
    <property type="entry name" value="RNI-like"/>
    <property type="match status" value="2"/>
</dbReference>
<dbReference type="InterPro" id="IPR001611">
    <property type="entry name" value="Leu-rich_rpt"/>
</dbReference>
<dbReference type="InterPro" id="IPR001810">
    <property type="entry name" value="F-box_dom"/>
</dbReference>
<protein>
    <submittedName>
        <fullName evidence="2">(thale cress) hypothetical protein</fullName>
    </submittedName>
</protein>
<dbReference type="EMBL" id="LR881469">
    <property type="protein sequence ID" value="CAD5327044.1"/>
    <property type="molecule type" value="Genomic_DNA"/>
</dbReference>
<name>A0A7G2EUS8_ARATH</name>
<dbReference type="SMART" id="SM00367">
    <property type="entry name" value="LRR_CC"/>
    <property type="match status" value="8"/>
</dbReference>
<feature type="domain" description="F-box" evidence="1">
    <location>
        <begin position="15"/>
        <end position="62"/>
    </location>
</feature>
<dbReference type="SMART" id="SM00256">
    <property type="entry name" value="FBOX"/>
    <property type="match status" value="2"/>
</dbReference>
<dbReference type="Proteomes" id="UP000516314">
    <property type="component" value="Chromosome 4"/>
</dbReference>
<proteinExistence type="predicted"/>